<dbReference type="PANTHER" id="PTHR37475">
    <property type="entry name" value="ZYGOTE-SPECIFIC CLASS V COPY B GENE PROTEIN"/>
    <property type="match status" value="1"/>
</dbReference>
<feature type="chain" id="PRO_5042012910" description="Zygote-specific protein" evidence="1">
    <location>
        <begin position="21"/>
        <end position="82"/>
    </location>
</feature>
<dbReference type="Proteomes" id="UP001215712">
    <property type="component" value="Unassembled WGS sequence"/>
</dbReference>
<evidence type="ECO:0008006" key="4">
    <source>
        <dbReference type="Google" id="ProtNLM"/>
    </source>
</evidence>
<gene>
    <name evidence="2" type="ORF">N7493_001599</name>
</gene>
<reference evidence="2" key="2">
    <citation type="submission" date="2023-01" db="EMBL/GenBank/DDBJ databases">
        <authorList>
            <person name="Petersen C."/>
        </authorList>
    </citation>
    <scope>NUCLEOTIDE SEQUENCE</scope>
    <source>
        <strain evidence="2">IBT 17514</strain>
    </source>
</reference>
<organism evidence="2 3">
    <name type="scientific">Penicillium malachiteum</name>
    <dbReference type="NCBI Taxonomy" id="1324776"/>
    <lineage>
        <taxon>Eukaryota</taxon>
        <taxon>Fungi</taxon>
        <taxon>Dikarya</taxon>
        <taxon>Ascomycota</taxon>
        <taxon>Pezizomycotina</taxon>
        <taxon>Eurotiomycetes</taxon>
        <taxon>Eurotiomycetidae</taxon>
        <taxon>Eurotiales</taxon>
        <taxon>Aspergillaceae</taxon>
        <taxon>Penicillium</taxon>
    </lineage>
</organism>
<reference evidence="2" key="1">
    <citation type="journal article" date="2023" name="IMA Fungus">
        <title>Comparative genomic study of the Penicillium genus elucidates a diverse pangenome and 15 lateral gene transfer events.</title>
        <authorList>
            <person name="Petersen C."/>
            <person name="Sorensen T."/>
            <person name="Nielsen M.R."/>
            <person name="Sondergaard T.E."/>
            <person name="Sorensen J.L."/>
            <person name="Fitzpatrick D.A."/>
            <person name="Frisvad J.C."/>
            <person name="Nielsen K.L."/>
        </authorList>
    </citation>
    <scope>NUCLEOTIDE SEQUENCE</scope>
    <source>
        <strain evidence="2">IBT 17514</strain>
    </source>
</reference>
<sequence>MKTSTLLCLGTIFLTPTVLAGPIGYGICQAGCSSVVMACYVAGGATWGAVLGATAPATIVGCNAAFGTCQAACAAVLLKPAP</sequence>
<accession>A0AAD6HV23</accession>
<dbReference type="EMBL" id="JAQJAN010000002">
    <property type="protein sequence ID" value="KAJ5738444.1"/>
    <property type="molecule type" value="Genomic_DNA"/>
</dbReference>
<evidence type="ECO:0000313" key="3">
    <source>
        <dbReference type="Proteomes" id="UP001215712"/>
    </source>
</evidence>
<feature type="signal peptide" evidence="1">
    <location>
        <begin position="1"/>
        <end position="20"/>
    </location>
</feature>
<dbReference type="PANTHER" id="PTHR37475:SF1">
    <property type="entry name" value="ZYGOTE-SPECIFIC PROTEIN"/>
    <property type="match status" value="1"/>
</dbReference>
<keyword evidence="3" id="KW-1185">Reference proteome</keyword>
<evidence type="ECO:0000256" key="1">
    <source>
        <dbReference type="SAM" id="SignalP"/>
    </source>
</evidence>
<evidence type="ECO:0000313" key="2">
    <source>
        <dbReference type="EMBL" id="KAJ5738444.1"/>
    </source>
</evidence>
<comment type="caution">
    <text evidence="2">The sequence shown here is derived from an EMBL/GenBank/DDBJ whole genome shotgun (WGS) entry which is preliminary data.</text>
</comment>
<name>A0AAD6HV23_9EURO</name>
<protein>
    <recommendedName>
        <fullName evidence="4">Zygote-specific protein</fullName>
    </recommendedName>
</protein>
<keyword evidence="1" id="KW-0732">Signal</keyword>
<dbReference type="AlphaFoldDB" id="A0AAD6HV23"/>
<proteinExistence type="predicted"/>